<keyword evidence="1" id="KW-0472">Membrane</keyword>
<evidence type="ECO:0000313" key="2">
    <source>
        <dbReference type="EMBL" id="GED09965.1"/>
    </source>
</evidence>
<dbReference type="RefSeq" id="WP_141389461.1">
    <property type="nucleotide sequence ID" value="NZ_BJNZ01000010.1"/>
</dbReference>
<dbReference type="Proteomes" id="UP000316659">
    <property type="component" value="Unassembled WGS sequence"/>
</dbReference>
<sequence>MTDTNLWLVLCGSVGLLVAWSQHVAEQRESARTVTTVTTIGVVSAGALCAAAEGQWLAAGGAVLLPYVALRLILGRGHR</sequence>
<proteinExistence type="predicted"/>
<name>A0A4Y4E286_CELCE</name>
<gene>
    <name evidence="2" type="ORF">CCE02nite_19640</name>
</gene>
<organism evidence="2 3">
    <name type="scientific">Cellulosimicrobium cellulans</name>
    <name type="common">Arthrobacter luteus</name>
    <dbReference type="NCBI Taxonomy" id="1710"/>
    <lineage>
        <taxon>Bacteria</taxon>
        <taxon>Bacillati</taxon>
        <taxon>Actinomycetota</taxon>
        <taxon>Actinomycetes</taxon>
        <taxon>Micrococcales</taxon>
        <taxon>Promicromonosporaceae</taxon>
        <taxon>Cellulosimicrobium</taxon>
    </lineage>
</organism>
<keyword evidence="1" id="KW-0812">Transmembrane</keyword>
<keyword evidence="1" id="KW-1133">Transmembrane helix</keyword>
<protein>
    <submittedName>
        <fullName evidence="2">Uncharacterized protein</fullName>
    </submittedName>
</protein>
<dbReference type="EMBL" id="BJNZ01000010">
    <property type="protein sequence ID" value="GED09965.1"/>
    <property type="molecule type" value="Genomic_DNA"/>
</dbReference>
<feature type="transmembrane region" description="Helical" evidence="1">
    <location>
        <begin position="56"/>
        <end position="74"/>
    </location>
</feature>
<reference evidence="2 3" key="1">
    <citation type="submission" date="2019-06" db="EMBL/GenBank/DDBJ databases">
        <title>Whole genome shotgun sequence of Cellulosimicrobium cellulans NBRC 15516.</title>
        <authorList>
            <person name="Hosoyama A."/>
            <person name="Uohara A."/>
            <person name="Ohji S."/>
            <person name="Ichikawa N."/>
        </authorList>
    </citation>
    <scope>NUCLEOTIDE SEQUENCE [LARGE SCALE GENOMIC DNA]</scope>
    <source>
        <strain evidence="2 3">NBRC 15516</strain>
    </source>
</reference>
<accession>A0A4Y4E286</accession>
<evidence type="ECO:0000256" key="1">
    <source>
        <dbReference type="SAM" id="Phobius"/>
    </source>
</evidence>
<evidence type="ECO:0000313" key="3">
    <source>
        <dbReference type="Proteomes" id="UP000316659"/>
    </source>
</evidence>
<comment type="caution">
    <text evidence="2">The sequence shown here is derived from an EMBL/GenBank/DDBJ whole genome shotgun (WGS) entry which is preliminary data.</text>
</comment>
<dbReference type="AlphaFoldDB" id="A0A4Y4E286"/>